<evidence type="ECO:0000256" key="5">
    <source>
        <dbReference type="ARBA" id="ARBA00022737"/>
    </source>
</evidence>
<evidence type="ECO:0000313" key="14">
    <source>
        <dbReference type="Proteomes" id="UP000009131"/>
    </source>
</evidence>
<dbReference type="PANTHER" id="PTHR48025:SF1">
    <property type="entry name" value="RRM DOMAIN-CONTAINING PROTEIN"/>
    <property type="match status" value="1"/>
</dbReference>
<dbReference type="EMBL" id="BABT02000240">
    <property type="protein sequence ID" value="GAA99871.1"/>
    <property type="molecule type" value="Genomic_DNA"/>
</dbReference>
<keyword evidence="9" id="KW-0687">Ribonucleoprotein</keyword>
<comment type="similarity">
    <text evidence="2">Belongs to the RRM U1 A/B'' family.</text>
</comment>
<organism evidence="13 14">
    <name type="scientific">Mixia osmundae (strain CBS 9802 / IAM 14324 / JCM 22182 / KY 12970)</name>
    <dbReference type="NCBI Taxonomy" id="764103"/>
    <lineage>
        <taxon>Eukaryota</taxon>
        <taxon>Fungi</taxon>
        <taxon>Dikarya</taxon>
        <taxon>Basidiomycota</taxon>
        <taxon>Pucciniomycotina</taxon>
        <taxon>Mixiomycetes</taxon>
        <taxon>Mixiales</taxon>
        <taxon>Mixiaceae</taxon>
        <taxon>Mixia</taxon>
    </lineage>
</organism>
<dbReference type="eggNOG" id="KOG4206">
    <property type="taxonomic scope" value="Eukaryota"/>
</dbReference>
<dbReference type="OMA" id="VRMIPTK"/>
<name>G7EAL1_MIXOS</name>
<dbReference type="InterPro" id="IPR000504">
    <property type="entry name" value="RRM_dom"/>
</dbReference>
<dbReference type="GO" id="GO:0003729">
    <property type="term" value="F:mRNA binding"/>
    <property type="evidence" value="ECO:0007669"/>
    <property type="project" value="TreeGrafter"/>
</dbReference>
<dbReference type="InterPro" id="IPR012677">
    <property type="entry name" value="Nucleotide-bd_a/b_plait_sf"/>
</dbReference>
<dbReference type="InterPro" id="IPR035979">
    <property type="entry name" value="RBD_domain_sf"/>
</dbReference>
<reference evidence="13 14" key="2">
    <citation type="journal article" date="2012" name="Open Biol.">
        <title>Characteristics of nucleosomes and linker DNA regions on the genome of the basidiomycete Mixia osmundae revealed by mono- and dinucleosome mapping.</title>
        <authorList>
            <person name="Nishida H."/>
            <person name="Kondo S."/>
            <person name="Matsumoto T."/>
            <person name="Suzuki Y."/>
            <person name="Yoshikawa H."/>
            <person name="Taylor T.D."/>
            <person name="Sugiyama J."/>
        </authorList>
    </citation>
    <scope>NUCLEOTIDE SEQUENCE [LARGE SCALE GENOMIC DNA]</scope>
    <source>
        <strain evidence="14">CBS 9802 / IAM 14324 / JCM 22182 / KY 12970</strain>
    </source>
</reference>
<dbReference type="GO" id="GO:0005681">
    <property type="term" value="C:spliceosomal complex"/>
    <property type="evidence" value="ECO:0007669"/>
    <property type="project" value="UniProtKB-KW"/>
</dbReference>
<keyword evidence="3" id="KW-0507">mRNA processing</keyword>
<evidence type="ECO:0000256" key="11">
    <source>
        <dbReference type="SAM" id="MobiDB-lite"/>
    </source>
</evidence>
<evidence type="ECO:0000256" key="7">
    <source>
        <dbReference type="ARBA" id="ARBA00023187"/>
    </source>
</evidence>
<dbReference type="FunFam" id="3.30.70.330:FF:000029">
    <property type="entry name" value="U2 small nuclear ribonucleoprotein B"/>
    <property type="match status" value="1"/>
</dbReference>
<evidence type="ECO:0000256" key="2">
    <source>
        <dbReference type="ARBA" id="ARBA00007243"/>
    </source>
</evidence>
<evidence type="ECO:0000256" key="3">
    <source>
        <dbReference type="ARBA" id="ARBA00022664"/>
    </source>
</evidence>
<protein>
    <recommendedName>
        <fullName evidence="12">RRM domain-containing protein</fullName>
    </recommendedName>
</protein>
<dbReference type="Gene3D" id="3.30.70.330">
    <property type="match status" value="2"/>
</dbReference>
<dbReference type="SMART" id="SM00360">
    <property type="entry name" value="RRM"/>
    <property type="match status" value="2"/>
</dbReference>
<reference evidence="13 14" key="1">
    <citation type="journal article" date="2011" name="J. Gen. Appl. Microbiol.">
        <title>Draft genome sequencing of the enigmatic basidiomycete Mixia osmundae.</title>
        <authorList>
            <person name="Nishida H."/>
            <person name="Nagatsuka Y."/>
            <person name="Sugiyama J."/>
        </authorList>
    </citation>
    <scope>NUCLEOTIDE SEQUENCE [LARGE SCALE GENOMIC DNA]</scope>
    <source>
        <strain evidence="14">CBS 9802 / IAM 14324 / JCM 22182 / KY 12970</strain>
    </source>
</reference>
<keyword evidence="6 10" id="KW-0694">RNA-binding</keyword>
<evidence type="ECO:0000256" key="8">
    <source>
        <dbReference type="ARBA" id="ARBA00023242"/>
    </source>
</evidence>
<evidence type="ECO:0000259" key="12">
    <source>
        <dbReference type="PROSITE" id="PS50102"/>
    </source>
</evidence>
<keyword evidence="14" id="KW-1185">Reference proteome</keyword>
<dbReference type="InParanoid" id="G7EAL1"/>
<keyword evidence="7" id="KW-0508">mRNA splicing</keyword>
<keyword evidence="8" id="KW-0539">Nucleus</keyword>
<keyword evidence="5" id="KW-0677">Repeat</keyword>
<sequence length="302" mass="33970">MSEAVKQEDVEMKEAIEATLDPAAAASATEVTGVESKKEETKPESVPAEKEETAEEKQVRQKAEIAGASETIYINNLNETVTIKNMKQTLRNLFRNFGTVLDVVVHRNLRMRGQAFVAFEHKKSAWRAVNEVKDFPLYGKPMQLAYAKTQADALVKRKLPEKLDEHLAERKVRKKVSRRDNPIRQKALEARRAARTAAENAPVDGKAAAPAAAQRRIVQMPDEYLPPNKILFVQNLPDSVNKDALETLFTQFPNLSEVRMIPGRKGIAFVEFTDETSSGVAREALHNQKYEESKIKVTFARQ</sequence>
<accession>G7EAL1</accession>
<comment type="subcellular location">
    <subcellularLocation>
        <location evidence="1">Nucleus</location>
    </subcellularLocation>
</comment>
<dbReference type="GO" id="GO:0006397">
    <property type="term" value="P:mRNA processing"/>
    <property type="evidence" value="ECO:0007669"/>
    <property type="project" value="UniProtKB-KW"/>
</dbReference>
<dbReference type="RefSeq" id="XP_014570441.1">
    <property type="nucleotide sequence ID" value="XM_014714955.1"/>
</dbReference>
<dbReference type="Proteomes" id="UP000009131">
    <property type="component" value="Unassembled WGS sequence"/>
</dbReference>
<dbReference type="GO" id="GO:0008380">
    <property type="term" value="P:RNA splicing"/>
    <property type="evidence" value="ECO:0007669"/>
    <property type="project" value="UniProtKB-KW"/>
</dbReference>
<dbReference type="CDD" id="cd12247">
    <property type="entry name" value="RRM2_U1A_like"/>
    <property type="match status" value="1"/>
</dbReference>
<evidence type="ECO:0000256" key="9">
    <source>
        <dbReference type="ARBA" id="ARBA00023274"/>
    </source>
</evidence>
<dbReference type="STRING" id="764103.G7EAL1"/>
<dbReference type="Pfam" id="PF00076">
    <property type="entry name" value="RRM_1"/>
    <property type="match status" value="2"/>
</dbReference>
<dbReference type="CDD" id="cd12246">
    <property type="entry name" value="RRM1_U1A_like"/>
    <property type="match status" value="1"/>
</dbReference>
<dbReference type="GO" id="GO:0030532">
    <property type="term" value="C:small nuclear ribonucleoprotein complex"/>
    <property type="evidence" value="ECO:0007669"/>
    <property type="project" value="UniProtKB-ARBA"/>
</dbReference>
<evidence type="ECO:0000256" key="10">
    <source>
        <dbReference type="PROSITE-ProRule" id="PRU00176"/>
    </source>
</evidence>
<feature type="region of interest" description="Disordered" evidence="11">
    <location>
        <begin position="1"/>
        <end position="57"/>
    </location>
</feature>
<dbReference type="AlphaFoldDB" id="G7EAL1"/>
<evidence type="ECO:0000256" key="6">
    <source>
        <dbReference type="ARBA" id="ARBA00022884"/>
    </source>
</evidence>
<feature type="compositionally biased region" description="Basic and acidic residues" evidence="11">
    <location>
        <begin position="35"/>
        <end position="57"/>
    </location>
</feature>
<comment type="caution">
    <text evidence="13">The sequence shown here is derived from an EMBL/GenBank/DDBJ whole genome shotgun (WGS) entry which is preliminary data.</text>
</comment>
<dbReference type="PROSITE" id="PS50102">
    <property type="entry name" value="RRM"/>
    <property type="match status" value="2"/>
</dbReference>
<proteinExistence type="inferred from homology"/>
<feature type="domain" description="RRM" evidence="12">
    <location>
        <begin position="70"/>
        <end position="149"/>
    </location>
</feature>
<evidence type="ECO:0000256" key="1">
    <source>
        <dbReference type="ARBA" id="ARBA00004123"/>
    </source>
</evidence>
<dbReference type="OrthoDB" id="266020at2759"/>
<dbReference type="HOGENOM" id="CLU_041869_0_0_1"/>
<dbReference type="FunCoup" id="G7EAL1">
    <property type="interactions" value="573"/>
</dbReference>
<dbReference type="InterPro" id="IPR050502">
    <property type="entry name" value="Euk_RNA-bind_prot"/>
</dbReference>
<dbReference type="PANTHER" id="PTHR48025">
    <property type="entry name" value="OS02G0815200 PROTEIN"/>
    <property type="match status" value="1"/>
</dbReference>
<gene>
    <name evidence="13" type="primary">Mo06574</name>
    <name evidence="13" type="ORF">E5Q_06574</name>
</gene>
<feature type="domain" description="RRM" evidence="12">
    <location>
        <begin position="229"/>
        <end position="302"/>
    </location>
</feature>
<feature type="compositionally biased region" description="Basic and acidic residues" evidence="11">
    <location>
        <begin position="1"/>
        <end position="16"/>
    </location>
</feature>
<evidence type="ECO:0000313" key="13">
    <source>
        <dbReference type="EMBL" id="GAA99871.1"/>
    </source>
</evidence>
<dbReference type="FunFam" id="3.30.70.330:FF:000039">
    <property type="entry name" value="U1 small nuclear ribonucleoprotein A"/>
    <property type="match status" value="1"/>
</dbReference>
<keyword evidence="4" id="KW-0747">Spliceosome</keyword>
<dbReference type="SUPFAM" id="SSF54928">
    <property type="entry name" value="RNA-binding domain, RBD"/>
    <property type="match status" value="1"/>
</dbReference>
<evidence type="ECO:0000256" key="4">
    <source>
        <dbReference type="ARBA" id="ARBA00022728"/>
    </source>
</evidence>